<dbReference type="SMART" id="SM00829">
    <property type="entry name" value="PKS_ER"/>
    <property type="match status" value="1"/>
</dbReference>
<dbReference type="InterPro" id="IPR036291">
    <property type="entry name" value="NAD(P)-bd_dom_sf"/>
</dbReference>
<dbReference type="RefSeq" id="WP_122184510.1">
    <property type="nucleotide sequence ID" value="NZ_RFFJ01000080.1"/>
</dbReference>
<organism evidence="3 4">
    <name type="scientific">Streptomyces triticirhizae</name>
    <dbReference type="NCBI Taxonomy" id="2483353"/>
    <lineage>
        <taxon>Bacteria</taxon>
        <taxon>Bacillati</taxon>
        <taxon>Actinomycetota</taxon>
        <taxon>Actinomycetes</taxon>
        <taxon>Kitasatosporales</taxon>
        <taxon>Streptomycetaceae</taxon>
        <taxon>Streptomyces</taxon>
    </lineage>
</organism>
<accession>A0A3M2LNK0</accession>
<evidence type="ECO:0000256" key="1">
    <source>
        <dbReference type="ARBA" id="ARBA00023002"/>
    </source>
</evidence>
<dbReference type="GO" id="GO:0016628">
    <property type="term" value="F:oxidoreductase activity, acting on the CH-CH group of donors, NAD or NADP as acceptor"/>
    <property type="evidence" value="ECO:0007669"/>
    <property type="project" value="InterPro"/>
</dbReference>
<dbReference type="FunFam" id="3.40.50.720:FF:000121">
    <property type="entry name" value="Prostaglandin reductase 2"/>
    <property type="match status" value="1"/>
</dbReference>
<reference evidence="3 4" key="1">
    <citation type="submission" date="2018-10" db="EMBL/GenBank/DDBJ databases">
        <title>Isolation, diversity and antifungal activity of actinobacteria from wheat.</title>
        <authorList>
            <person name="Han C."/>
        </authorList>
    </citation>
    <scope>NUCLEOTIDE SEQUENCE [LARGE SCALE GENOMIC DNA]</scope>
    <source>
        <strain evidence="3 4">NEAU-YY642</strain>
    </source>
</reference>
<feature type="domain" description="Enoyl reductase (ER)" evidence="2">
    <location>
        <begin position="23"/>
        <end position="337"/>
    </location>
</feature>
<proteinExistence type="predicted"/>
<dbReference type="Proteomes" id="UP000278673">
    <property type="component" value="Unassembled WGS sequence"/>
</dbReference>
<dbReference type="Gene3D" id="3.40.50.720">
    <property type="entry name" value="NAD(P)-binding Rossmann-like Domain"/>
    <property type="match status" value="1"/>
</dbReference>
<dbReference type="SUPFAM" id="SSF50129">
    <property type="entry name" value="GroES-like"/>
    <property type="match status" value="1"/>
</dbReference>
<keyword evidence="1" id="KW-0560">Oxidoreductase</keyword>
<evidence type="ECO:0000259" key="2">
    <source>
        <dbReference type="SMART" id="SM00829"/>
    </source>
</evidence>
<evidence type="ECO:0000313" key="3">
    <source>
        <dbReference type="EMBL" id="RMI39041.1"/>
    </source>
</evidence>
<keyword evidence="4" id="KW-1185">Reference proteome</keyword>
<dbReference type="InterPro" id="IPR011032">
    <property type="entry name" value="GroES-like_sf"/>
</dbReference>
<dbReference type="Pfam" id="PF00107">
    <property type="entry name" value="ADH_zinc_N"/>
    <property type="match status" value="1"/>
</dbReference>
<dbReference type="PANTHER" id="PTHR43205">
    <property type="entry name" value="PROSTAGLANDIN REDUCTASE"/>
    <property type="match status" value="1"/>
</dbReference>
<dbReference type="Pfam" id="PF16884">
    <property type="entry name" value="ADH_N_2"/>
    <property type="match status" value="1"/>
</dbReference>
<gene>
    <name evidence="3" type="ORF">EBN88_15645</name>
</gene>
<dbReference type="AlphaFoldDB" id="A0A3M2LNK0"/>
<dbReference type="PANTHER" id="PTHR43205:SF7">
    <property type="entry name" value="PROSTAGLANDIN REDUCTASE 1"/>
    <property type="match status" value="1"/>
</dbReference>
<dbReference type="InterPro" id="IPR020843">
    <property type="entry name" value="ER"/>
</dbReference>
<dbReference type="CDD" id="cd05288">
    <property type="entry name" value="PGDH"/>
    <property type="match status" value="1"/>
</dbReference>
<dbReference type="SUPFAM" id="SSF51735">
    <property type="entry name" value="NAD(P)-binding Rossmann-fold domains"/>
    <property type="match status" value="1"/>
</dbReference>
<comment type="caution">
    <text evidence="3">The sequence shown here is derived from an EMBL/GenBank/DDBJ whole genome shotgun (WGS) entry which is preliminary data.</text>
</comment>
<dbReference type="InterPro" id="IPR013149">
    <property type="entry name" value="ADH-like_C"/>
</dbReference>
<protein>
    <submittedName>
        <fullName evidence="3">NADP-dependent oxidoreductase</fullName>
    </submittedName>
</protein>
<evidence type="ECO:0000313" key="4">
    <source>
        <dbReference type="Proteomes" id="UP000278673"/>
    </source>
</evidence>
<dbReference type="InterPro" id="IPR041694">
    <property type="entry name" value="ADH_N_2"/>
</dbReference>
<dbReference type="EMBL" id="RFFJ01000080">
    <property type="protein sequence ID" value="RMI39041.1"/>
    <property type="molecule type" value="Genomic_DNA"/>
</dbReference>
<sequence>MPTTLPTAGREWHLVARPTGWPTDANFALRTAPVSEPGAGEILVRNRYLSVDPYMRGRMNAGRSYIAPFELDEPMLGDALGEVVASRAEGFAVGDLVTHHQGWREFATLPAADAVPVPRDLDVPDTAFLGVLGMTGLTAYVGMKDIARVREGDVVFVSGAAGAVGGPAGQMARLLGASRVIGSAGGPEKTRLLTEEFGFDAAVDYKAAPVGEQLAKAAPEGIDVYFDNVGGDHLEAALDALNVFGRVAVCGLISSYNATEPAPGPRNLGLVLGRRLRVEGYLVTDHQERREEFLRQTAEWLRAGQLRYRETVCEGIERATEAFLAMMRGGNVGKMLVSLEG</sequence>
<dbReference type="InterPro" id="IPR045010">
    <property type="entry name" value="MDR_fam"/>
</dbReference>
<dbReference type="Gene3D" id="3.90.180.10">
    <property type="entry name" value="Medium-chain alcohol dehydrogenases, catalytic domain"/>
    <property type="match status" value="1"/>
</dbReference>
<name>A0A3M2LNK0_9ACTN</name>